<dbReference type="SUPFAM" id="SSF51419">
    <property type="entry name" value="PLP-binding barrel"/>
    <property type="match status" value="1"/>
</dbReference>
<name>A0A5F2BYC9_9LEPT</name>
<dbReference type="GO" id="GO:0036088">
    <property type="term" value="P:D-serine catabolic process"/>
    <property type="evidence" value="ECO:0007669"/>
    <property type="project" value="TreeGrafter"/>
</dbReference>
<evidence type="ECO:0000259" key="1">
    <source>
        <dbReference type="Pfam" id="PF01168"/>
    </source>
</evidence>
<reference evidence="2 3" key="1">
    <citation type="journal article" date="2019" name="PLoS Negl. Trop. Dis.">
        <title>Revisiting the worldwide diversity of Leptospira species in the environment.</title>
        <authorList>
            <person name="Vincent A.T."/>
            <person name="Schiettekatte O."/>
            <person name="Bourhy P."/>
            <person name="Veyrier F.J."/>
            <person name="Picardeau M."/>
        </authorList>
    </citation>
    <scope>NUCLEOTIDE SEQUENCE [LARGE SCALE GENOMIC DNA]</scope>
    <source>
        <strain evidence="2 3">201702444</strain>
    </source>
</reference>
<dbReference type="Pfam" id="PF01168">
    <property type="entry name" value="Ala_racemase_N"/>
    <property type="match status" value="1"/>
</dbReference>
<sequence>MKFINKKTIGIGSAVLLLLVILAIKPKDQGKPYSSYFQNLNEELKTNGPGKPIVLLDLDRLDENLKLLKQNLKSPLHYRVVVKSLPSLELLRYIVRATGTDRLMVFHSGDITMLLSDGEFKNYNILLGKPMPVKALADIYSKTGSKEFQKIQWLIDTEERLKEYLEFSKKENLKLSISFEIDIGLHRGGFVDPKRLHSSFELIRKNQNRLEFTGFMGYEPHVASVPVIFGDKIKAIEDSLQKSLEVYSKFIKESKNSFPDFFQKELVFNGGGSKTYRFYQQFGNGIVNDVSVGSALVKPTDFDVVSLDEHSAAVFIAAPILKRIEGTQIPFLESISFLFPLWDPNQELTYFTYGGAFSAKKESPSGLQDNSLFGASTNQGILNGSLKTSLYPNDYVFYRPTQSEKVMAELGEIHLLRKGKLSGKWKTFVN</sequence>
<dbReference type="AlphaFoldDB" id="A0A5F2BYC9"/>
<dbReference type="InterPro" id="IPR001608">
    <property type="entry name" value="Ala_racemase_N"/>
</dbReference>
<dbReference type="PANTHER" id="PTHR28004">
    <property type="entry name" value="ZGC:162816-RELATED"/>
    <property type="match status" value="1"/>
</dbReference>
<comment type="caution">
    <text evidence="2">The sequence shown here is derived from an EMBL/GenBank/DDBJ whole genome shotgun (WGS) entry which is preliminary data.</text>
</comment>
<dbReference type="OrthoDB" id="339576at2"/>
<gene>
    <name evidence="2" type="ORF">EHQ76_00465</name>
</gene>
<protein>
    <submittedName>
        <fullName evidence="2">Alanine racemase</fullName>
    </submittedName>
</protein>
<feature type="domain" description="Alanine racemase N-terminal" evidence="1">
    <location>
        <begin position="57"/>
        <end position="231"/>
    </location>
</feature>
<dbReference type="Proteomes" id="UP000298429">
    <property type="component" value="Unassembled WGS sequence"/>
</dbReference>
<evidence type="ECO:0000313" key="2">
    <source>
        <dbReference type="EMBL" id="TGM10159.1"/>
    </source>
</evidence>
<dbReference type="InterPro" id="IPR051466">
    <property type="entry name" value="D-amino_acid_metab_enzyme"/>
</dbReference>
<evidence type="ECO:0000313" key="3">
    <source>
        <dbReference type="Proteomes" id="UP000298429"/>
    </source>
</evidence>
<organism evidence="2 3">
    <name type="scientific">Leptospira barantonii</name>
    <dbReference type="NCBI Taxonomy" id="2023184"/>
    <lineage>
        <taxon>Bacteria</taxon>
        <taxon>Pseudomonadati</taxon>
        <taxon>Spirochaetota</taxon>
        <taxon>Spirochaetia</taxon>
        <taxon>Leptospirales</taxon>
        <taxon>Leptospiraceae</taxon>
        <taxon>Leptospira</taxon>
    </lineage>
</organism>
<proteinExistence type="predicted"/>
<dbReference type="EMBL" id="RQGN01000003">
    <property type="protein sequence ID" value="TGM10159.1"/>
    <property type="molecule type" value="Genomic_DNA"/>
</dbReference>
<dbReference type="GO" id="GO:0008721">
    <property type="term" value="F:D-serine ammonia-lyase activity"/>
    <property type="evidence" value="ECO:0007669"/>
    <property type="project" value="TreeGrafter"/>
</dbReference>
<dbReference type="Gene3D" id="3.20.20.10">
    <property type="entry name" value="Alanine racemase"/>
    <property type="match status" value="1"/>
</dbReference>
<dbReference type="RefSeq" id="WP_135669271.1">
    <property type="nucleotide sequence ID" value="NZ_RQGN01000003.1"/>
</dbReference>
<accession>A0A5F2BYC9</accession>
<dbReference type="InterPro" id="IPR029066">
    <property type="entry name" value="PLP-binding_barrel"/>
</dbReference>
<dbReference type="PANTHER" id="PTHR28004:SF2">
    <property type="entry name" value="D-SERINE DEHYDRATASE"/>
    <property type="match status" value="1"/>
</dbReference>